<evidence type="ECO:0000256" key="5">
    <source>
        <dbReference type="SAM" id="Coils"/>
    </source>
</evidence>
<feature type="coiled-coil region" evidence="5">
    <location>
        <begin position="2"/>
        <end position="66"/>
    </location>
</feature>
<evidence type="ECO:0000313" key="6">
    <source>
        <dbReference type="EMBL" id="VTQ87147.1"/>
    </source>
</evidence>
<dbReference type="Proteomes" id="UP000308489">
    <property type="component" value="Chromosome 1"/>
</dbReference>
<proteinExistence type="predicted"/>
<dbReference type="AlphaFoldDB" id="A0A4V6KCN9"/>
<evidence type="ECO:0000256" key="4">
    <source>
        <dbReference type="ARBA" id="ARBA00023310"/>
    </source>
</evidence>
<keyword evidence="4" id="KW-0066">ATP synthesis</keyword>
<gene>
    <name evidence="6" type="ORF">NCTC503_01037</name>
</gene>
<dbReference type="OrthoDB" id="88479at2"/>
<name>A0A4V6KCN9_HATHI</name>
<keyword evidence="7" id="KW-1185">Reference proteome</keyword>
<keyword evidence="1" id="KW-0813">Transport</keyword>
<dbReference type="InterPro" id="IPR028987">
    <property type="entry name" value="ATP_synth_B-like_membr_sf"/>
</dbReference>
<dbReference type="EMBL" id="LR590481">
    <property type="protein sequence ID" value="VTQ87147.1"/>
    <property type="molecule type" value="Genomic_DNA"/>
</dbReference>
<evidence type="ECO:0000256" key="1">
    <source>
        <dbReference type="ARBA" id="ARBA00022448"/>
    </source>
</evidence>
<evidence type="ECO:0000256" key="3">
    <source>
        <dbReference type="ARBA" id="ARBA00023065"/>
    </source>
</evidence>
<dbReference type="Gene3D" id="1.20.5.2950">
    <property type="match status" value="1"/>
</dbReference>
<reference evidence="6 7" key="1">
    <citation type="submission" date="2019-05" db="EMBL/GenBank/DDBJ databases">
        <authorList>
            <consortium name="Pathogen Informatics"/>
        </authorList>
    </citation>
    <scope>NUCLEOTIDE SEQUENCE [LARGE SCALE GENOMIC DNA]</scope>
    <source>
        <strain evidence="6 7">NCTC503</strain>
    </source>
</reference>
<keyword evidence="5" id="KW-0175">Coiled coil</keyword>
<evidence type="ECO:0000256" key="2">
    <source>
        <dbReference type="ARBA" id="ARBA00022781"/>
    </source>
</evidence>
<dbReference type="GO" id="GO:0006754">
    <property type="term" value="P:ATP biosynthetic process"/>
    <property type="evidence" value="ECO:0007669"/>
    <property type="project" value="UniProtKB-KW"/>
</dbReference>
<organism evidence="6 7">
    <name type="scientific">Hathewaya histolytica</name>
    <name type="common">Clostridium histolyticum</name>
    <dbReference type="NCBI Taxonomy" id="1498"/>
    <lineage>
        <taxon>Bacteria</taxon>
        <taxon>Bacillati</taxon>
        <taxon>Bacillota</taxon>
        <taxon>Clostridia</taxon>
        <taxon>Eubacteriales</taxon>
        <taxon>Clostridiaceae</taxon>
        <taxon>Hathewaya</taxon>
    </lineage>
</organism>
<dbReference type="KEGG" id="hhw:NCTC503_01037"/>
<accession>A0A4V6KCN9</accession>
<protein>
    <submittedName>
        <fullName evidence="6">V-type sodium ATP synthase subunit G</fullName>
    </submittedName>
</protein>
<sequence length="108" mass="12094">MAMEAIQKIKQAEEKGEEIVAKAKSEAKDLIKEVTKEAALKYENIIKEGKEEAQSLIKKAEEEGRKVAEPILEKGKSEKEAILNMNSIKLDKAVNLIYERIVKSHGNS</sequence>
<keyword evidence="2" id="KW-0375">Hydrogen ion transport</keyword>
<dbReference type="SUPFAM" id="SSF81573">
    <property type="entry name" value="F1F0 ATP synthase subunit B, membrane domain"/>
    <property type="match status" value="1"/>
</dbReference>
<dbReference type="GO" id="GO:1902600">
    <property type="term" value="P:proton transmembrane transport"/>
    <property type="evidence" value="ECO:0007669"/>
    <property type="project" value="UniProtKB-KW"/>
</dbReference>
<evidence type="ECO:0000313" key="7">
    <source>
        <dbReference type="Proteomes" id="UP000308489"/>
    </source>
</evidence>
<keyword evidence="3" id="KW-0406">Ion transport</keyword>